<accession>A0A545AME4</accession>
<feature type="domain" description="SGNH hydrolase-type esterase" evidence="2">
    <location>
        <begin position="56"/>
        <end position="228"/>
    </location>
</feature>
<keyword evidence="1" id="KW-0472">Membrane</keyword>
<keyword evidence="1" id="KW-1133">Transmembrane helix</keyword>
<evidence type="ECO:0000256" key="1">
    <source>
        <dbReference type="SAM" id="Phobius"/>
    </source>
</evidence>
<reference evidence="3 4" key="1">
    <citation type="submission" date="2019-07" db="EMBL/GenBank/DDBJ databases">
        <title>Cryptosporangium phraense sp. nov., isolated from plant litter.</title>
        <authorList>
            <person name="Suriyachadkun C."/>
        </authorList>
    </citation>
    <scope>NUCLEOTIDE SEQUENCE [LARGE SCALE GENOMIC DNA]</scope>
    <source>
        <strain evidence="3 4">A-T 5661</strain>
    </source>
</reference>
<gene>
    <name evidence="3" type="ORF">FL583_24295</name>
</gene>
<proteinExistence type="predicted"/>
<dbReference type="Pfam" id="PF13472">
    <property type="entry name" value="Lipase_GDSL_2"/>
    <property type="match status" value="1"/>
</dbReference>
<evidence type="ECO:0000313" key="4">
    <source>
        <dbReference type="Proteomes" id="UP000317982"/>
    </source>
</evidence>
<dbReference type="EMBL" id="VIRS01000018">
    <property type="protein sequence ID" value="TQS42431.1"/>
    <property type="molecule type" value="Genomic_DNA"/>
</dbReference>
<evidence type="ECO:0000259" key="2">
    <source>
        <dbReference type="Pfam" id="PF13472"/>
    </source>
</evidence>
<dbReference type="Proteomes" id="UP000317982">
    <property type="component" value="Unassembled WGS sequence"/>
</dbReference>
<dbReference type="InterPro" id="IPR036514">
    <property type="entry name" value="SGNH_hydro_sf"/>
</dbReference>
<dbReference type="SUPFAM" id="SSF52266">
    <property type="entry name" value="SGNH hydrolase"/>
    <property type="match status" value="1"/>
</dbReference>
<evidence type="ECO:0000313" key="3">
    <source>
        <dbReference type="EMBL" id="TQS42431.1"/>
    </source>
</evidence>
<name>A0A545AME4_9ACTN</name>
<dbReference type="RefSeq" id="WP_142707121.1">
    <property type="nucleotide sequence ID" value="NZ_VIRS01000018.1"/>
</dbReference>
<dbReference type="InterPro" id="IPR013830">
    <property type="entry name" value="SGNH_hydro"/>
</dbReference>
<keyword evidence="4" id="KW-1185">Reference proteome</keyword>
<organism evidence="3 4">
    <name type="scientific">Cryptosporangium phraense</name>
    <dbReference type="NCBI Taxonomy" id="2593070"/>
    <lineage>
        <taxon>Bacteria</taxon>
        <taxon>Bacillati</taxon>
        <taxon>Actinomycetota</taxon>
        <taxon>Actinomycetes</taxon>
        <taxon>Cryptosporangiales</taxon>
        <taxon>Cryptosporangiaceae</taxon>
        <taxon>Cryptosporangium</taxon>
    </lineage>
</organism>
<feature type="transmembrane region" description="Helical" evidence="1">
    <location>
        <begin position="7"/>
        <end position="26"/>
    </location>
</feature>
<dbReference type="AlphaFoldDB" id="A0A545AME4"/>
<sequence length="255" mass="26335">MSWVRNGAAAFLVVVGLSVIVFVLFAPPKDPPPYTSPPGFDDAATASPSAQPAALFVGDDYAAGTRNDGPSGSDDEATFARLTADALGWAANVDAQNGTGYLVKAGTGTAPFAGRLASDKKAFTADYVIISGGRHDLDQSTGELPDGYENAVRAYLRDVRIAYPKAKVVALAPFWPGTDPPEALVDARLVVKEAAAATGVVYVNTQGWVSESGIGPDGSHPTAAGQKAIAQRLEEALQRFTRSVASPSPSVSPSS</sequence>
<dbReference type="InParanoid" id="A0A545AME4"/>
<dbReference type="Gene3D" id="3.40.50.1110">
    <property type="entry name" value="SGNH hydrolase"/>
    <property type="match status" value="1"/>
</dbReference>
<dbReference type="OrthoDB" id="8215557at2"/>
<comment type="caution">
    <text evidence="3">The sequence shown here is derived from an EMBL/GenBank/DDBJ whole genome shotgun (WGS) entry which is preliminary data.</text>
</comment>
<keyword evidence="1" id="KW-0812">Transmembrane</keyword>
<protein>
    <recommendedName>
        <fullName evidence="2">SGNH hydrolase-type esterase domain-containing protein</fullName>
    </recommendedName>
</protein>